<dbReference type="InterPro" id="IPR000315">
    <property type="entry name" value="Znf_B-box"/>
</dbReference>
<dbReference type="SUPFAM" id="SSF57845">
    <property type="entry name" value="B-box zinc-binding domain"/>
    <property type="match status" value="1"/>
</dbReference>
<feature type="region of interest" description="Disordered" evidence="3">
    <location>
        <begin position="257"/>
        <end position="287"/>
    </location>
</feature>
<reference evidence="5" key="1">
    <citation type="submission" date="2022-08" db="EMBL/GenBank/DDBJ databases">
        <title>Novel sulfate-reducing endosymbionts in the free-living metamonad Anaeramoeba.</title>
        <authorList>
            <person name="Jerlstrom-Hultqvist J."/>
            <person name="Cepicka I."/>
            <person name="Gallot-Lavallee L."/>
            <person name="Salas-Leiva D."/>
            <person name="Curtis B.A."/>
            <person name="Zahonova K."/>
            <person name="Pipaliya S."/>
            <person name="Dacks J."/>
            <person name="Roger A.J."/>
        </authorList>
    </citation>
    <scope>NUCLEOTIDE SEQUENCE</scope>
    <source>
        <strain evidence="5">Schooner1</strain>
    </source>
</reference>
<gene>
    <name evidence="5" type="ORF">M0813_06982</name>
</gene>
<evidence type="ECO:0000256" key="2">
    <source>
        <dbReference type="SAM" id="Coils"/>
    </source>
</evidence>
<keyword evidence="1" id="KW-0479">Metal-binding</keyword>
<dbReference type="Pfam" id="PF00643">
    <property type="entry name" value="zf-B_box"/>
    <property type="match status" value="1"/>
</dbReference>
<dbReference type="EMBL" id="JAOAOG010000313">
    <property type="protein sequence ID" value="KAJ6230343.1"/>
    <property type="molecule type" value="Genomic_DNA"/>
</dbReference>
<evidence type="ECO:0000256" key="1">
    <source>
        <dbReference type="PROSITE-ProRule" id="PRU00024"/>
    </source>
</evidence>
<organism evidence="5 6">
    <name type="scientific">Anaeramoeba flamelloides</name>
    <dbReference type="NCBI Taxonomy" id="1746091"/>
    <lineage>
        <taxon>Eukaryota</taxon>
        <taxon>Metamonada</taxon>
        <taxon>Anaeramoebidae</taxon>
        <taxon>Anaeramoeba</taxon>
    </lineage>
</organism>
<dbReference type="InterPro" id="IPR043136">
    <property type="entry name" value="B30.2/SPRY_sf"/>
</dbReference>
<dbReference type="Gene3D" id="2.60.120.920">
    <property type="match status" value="1"/>
</dbReference>
<dbReference type="Proteomes" id="UP001150062">
    <property type="component" value="Unassembled WGS sequence"/>
</dbReference>
<evidence type="ECO:0000313" key="6">
    <source>
        <dbReference type="Proteomes" id="UP001150062"/>
    </source>
</evidence>
<evidence type="ECO:0000259" key="4">
    <source>
        <dbReference type="PROSITE" id="PS50119"/>
    </source>
</evidence>
<sequence>MDNTKNPQQIKPKIQDPKSFRDIQIPIEALISQCQVCEEKKADFYCKIDKVHYCQNCESQVHTPFMKKMHLESIFIEPFITKEETNQNVCNKHKKELSLYCKDENELICTECYETCRKNNHSILGLNEYSNEISEKIKIISNKIEKEDIQTEVTIKRALVNQNKLQQEIKELANYIKNESNLLIQKIQKIDYLKINFLNLLSLVGKLSNTNFTKILKEKEEKRKKINQNKIQIEILKKFEKDEKTIKLIRESKEMIEEDDEKMKNEKEKKEEREKERERERERGRERKKEELEKLEKEFDLLKYKKKITLKQSSDKWYKMVGNKIYSHGKHKIKIKIDHFPNADYEDNFIRLGVIETENKEIFNKQGDWTWEGAYYFRANWYWLEEKLRCGRSKMEDYQWNNRKNYSQEIKLKKNDIFKIYLDMDKYKISFKINKKSLEGWEDLPESVNFFVQLRPQSGEEKNQISIF</sequence>
<keyword evidence="1" id="KW-0862">Zinc</keyword>
<keyword evidence="1" id="KW-0863">Zinc-finger</keyword>
<evidence type="ECO:0000313" key="5">
    <source>
        <dbReference type="EMBL" id="KAJ6230343.1"/>
    </source>
</evidence>
<keyword evidence="2" id="KW-0175">Coiled coil</keyword>
<comment type="caution">
    <text evidence="5">The sequence shown here is derived from an EMBL/GenBank/DDBJ whole genome shotgun (WGS) entry which is preliminary data.</text>
</comment>
<protein>
    <submittedName>
        <fullName evidence="5">Tripartite motif-containing protein</fullName>
    </submittedName>
</protein>
<proteinExistence type="predicted"/>
<keyword evidence="6" id="KW-1185">Reference proteome</keyword>
<dbReference type="PROSITE" id="PS50119">
    <property type="entry name" value="ZF_BBOX"/>
    <property type="match status" value="1"/>
</dbReference>
<dbReference type="Gene3D" id="3.30.160.60">
    <property type="entry name" value="Classic Zinc Finger"/>
    <property type="match status" value="1"/>
</dbReference>
<name>A0ABQ8XFC8_9EUKA</name>
<accession>A0ABQ8XFC8</accession>
<feature type="domain" description="B box-type" evidence="4">
    <location>
        <begin position="85"/>
        <end position="126"/>
    </location>
</feature>
<feature type="coiled-coil region" evidence="2">
    <location>
        <begin position="155"/>
        <end position="182"/>
    </location>
</feature>
<evidence type="ECO:0000256" key="3">
    <source>
        <dbReference type="SAM" id="MobiDB-lite"/>
    </source>
</evidence>